<dbReference type="AlphaFoldDB" id="A0A345D8Q6"/>
<dbReference type="Proteomes" id="UP000252182">
    <property type="component" value="Chromosome"/>
</dbReference>
<dbReference type="SUPFAM" id="SSF53335">
    <property type="entry name" value="S-adenosyl-L-methionine-dependent methyltransferases"/>
    <property type="match status" value="1"/>
</dbReference>
<sequence length="499" mass="57365">MQTQPKIFLTTITAHDAFTDCILTCQQGLSALGYEVHYQKGMLFHGDLNILFCSQLLTWKTIRQATDQTIIYNWEPASADIGRFVPGYLRQMTHSHVWDYNEGNVQQLKAAGVQDIHHVPMGYVDDMRRVPVAAMQDIDVLFYGEINGRRQTIIEAIRAKGLHVLTSNDTGRMTGEQRDQYIARAKVVLNIHLLDEIKVFEIARVGYLLANKKAVVSELSELTAIESDIREAVAHGHVDDLPQLCWDLVHDDDRRHALEQKGFDIFSKRQARDILKPAIERYFAQHNQTPRLIGNQPNVNTPVPKTLLISPGMFWKFTCCNIDARADFAPDLPLDISKPLPLGETMHSWRFGHVICEANYFTTIVANNVFQRVDDLELTLTNCLTLLEDGGTLKITIPLDLSHGAWTHMDDKRAFNEHTWTRIIDNWWCYRWHTHRFELVETAVSFYNAEASAFIAEHNNDWNIALRTPRMMDLQNITLRKRALTAEEMNMLPQTRFLD</sequence>
<reference evidence="2" key="1">
    <citation type="submission" date="2018-07" db="EMBL/GenBank/DDBJ databases">
        <authorList>
            <person name="Kim H."/>
        </authorList>
    </citation>
    <scope>NUCLEOTIDE SEQUENCE [LARGE SCALE GENOMIC DNA]</scope>
    <source>
        <strain evidence="2">F02</strain>
    </source>
</reference>
<dbReference type="Gene3D" id="3.40.50.150">
    <property type="entry name" value="Vaccinia Virus protein VP39"/>
    <property type="match status" value="1"/>
</dbReference>
<keyword evidence="2" id="KW-1185">Reference proteome</keyword>
<dbReference type="OrthoDB" id="9007998at2"/>
<gene>
    <name evidence="1" type="ORF">DTO96_100454</name>
</gene>
<name>A0A345D8Q6_9BURK</name>
<organism evidence="1 2">
    <name type="scientific">Ephemeroptericola cinctiostellae</name>
    <dbReference type="NCBI Taxonomy" id="2268024"/>
    <lineage>
        <taxon>Bacteria</taxon>
        <taxon>Pseudomonadati</taxon>
        <taxon>Pseudomonadota</taxon>
        <taxon>Betaproteobacteria</taxon>
        <taxon>Burkholderiales</taxon>
        <taxon>Burkholderiaceae</taxon>
        <taxon>Ephemeroptericola</taxon>
    </lineage>
</organism>
<dbReference type="EMBL" id="CP031124">
    <property type="protein sequence ID" value="AXF84744.1"/>
    <property type="molecule type" value="Genomic_DNA"/>
</dbReference>
<dbReference type="RefSeq" id="WP_114562014.1">
    <property type="nucleotide sequence ID" value="NZ_CP031124.1"/>
</dbReference>
<evidence type="ECO:0000313" key="1">
    <source>
        <dbReference type="EMBL" id="AXF84744.1"/>
    </source>
</evidence>
<dbReference type="InterPro" id="IPR029063">
    <property type="entry name" value="SAM-dependent_MTases_sf"/>
</dbReference>
<evidence type="ECO:0000313" key="2">
    <source>
        <dbReference type="Proteomes" id="UP000252182"/>
    </source>
</evidence>
<dbReference type="KEGG" id="hyf:DTO96_100454"/>
<protein>
    <submittedName>
        <fullName evidence="1">Uncharacterized protein</fullName>
    </submittedName>
</protein>
<accession>A0A345D8Q6</accession>
<proteinExistence type="predicted"/>